<accession>A0AAV4AY54</accession>
<evidence type="ECO:0000313" key="2">
    <source>
        <dbReference type="Proteomes" id="UP000735302"/>
    </source>
</evidence>
<comment type="caution">
    <text evidence="1">The sequence shown here is derived from an EMBL/GenBank/DDBJ whole genome shotgun (WGS) entry which is preliminary data.</text>
</comment>
<sequence length="117" mass="12599">MLRSAVSLACQDFCSVYGSPLAGWYGRGEAAFVPQADWTVCAVMTSPHHKGERPECLVQGTTILCGGTSKDRKDKIMLTEPRPVVGEDLTLADGRVNRMAYTNFEPLSFPTGVTSGS</sequence>
<dbReference type="AlphaFoldDB" id="A0AAV4AY54"/>
<keyword evidence="2" id="KW-1185">Reference proteome</keyword>
<evidence type="ECO:0000313" key="1">
    <source>
        <dbReference type="EMBL" id="GFO11413.1"/>
    </source>
</evidence>
<gene>
    <name evidence="1" type="ORF">PoB_003791800</name>
</gene>
<dbReference type="Proteomes" id="UP000735302">
    <property type="component" value="Unassembled WGS sequence"/>
</dbReference>
<reference evidence="1 2" key="1">
    <citation type="journal article" date="2021" name="Elife">
        <title>Chloroplast acquisition without the gene transfer in kleptoplastic sea slugs, Plakobranchus ocellatus.</title>
        <authorList>
            <person name="Maeda T."/>
            <person name="Takahashi S."/>
            <person name="Yoshida T."/>
            <person name="Shimamura S."/>
            <person name="Takaki Y."/>
            <person name="Nagai Y."/>
            <person name="Toyoda A."/>
            <person name="Suzuki Y."/>
            <person name="Arimoto A."/>
            <person name="Ishii H."/>
            <person name="Satoh N."/>
            <person name="Nishiyama T."/>
            <person name="Hasebe M."/>
            <person name="Maruyama T."/>
            <person name="Minagawa J."/>
            <person name="Obokata J."/>
            <person name="Shigenobu S."/>
        </authorList>
    </citation>
    <scope>NUCLEOTIDE SEQUENCE [LARGE SCALE GENOMIC DNA]</scope>
</reference>
<organism evidence="1 2">
    <name type="scientific">Plakobranchus ocellatus</name>
    <dbReference type="NCBI Taxonomy" id="259542"/>
    <lineage>
        <taxon>Eukaryota</taxon>
        <taxon>Metazoa</taxon>
        <taxon>Spiralia</taxon>
        <taxon>Lophotrochozoa</taxon>
        <taxon>Mollusca</taxon>
        <taxon>Gastropoda</taxon>
        <taxon>Heterobranchia</taxon>
        <taxon>Euthyneura</taxon>
        <taxon>Panpulmonata</taxon>
        <taxon>Sacoglossa</taxon>
        <taxon>Placobranchoidea</taxon>
        <taxon>Plakobranchidae</taxon>
        <taxon>Plakobranchus</taxon>
    </lineage>
</organism>
<protein>
    <submittedName>
        <fullName evidence="1">Uncharacterized protein</fullName>
    </submittedName>
</protein>
<dbReference type="EMBL" id="BLXT01004298">
    <property type="protein sequence ID" value="GFO11413.1"/>
    <property type="molecule type" value="Genomic_DNA"/>
</dbReference>
<name>A0AAV4AY54_9GAST</name>
<proteinExistence type="predicted"/>